<comment type="similarity">
    <text evidence="1">Belongs to the RutC family.</text>
</comment>
<proteinExistence type="inferred from homology"/>
<reference evidence="2 3" key="1">
    <citation type="submission" date="2015-12" db="EMBL/GenBank/DDBJ databases">
        <title>Complete genome sequence of Pseudoalteromonas rubra SCSIO 6842, harboring a conjugative plasmid.</title>
        <authorList>
            <person name="Li B."/>
            <person name="Wang X."/>
        </authorList>
    </citation>
    <scope>NUCLEOTIDE SEQUENCE [LARGE SCALE GENOMIC DNA]</scope>
    <source>
        <strain evidence="2 3">SCSIO 6842</strain>
    </source>
</reference>
<dbReference type="PANTHER" id="PTHR11803">
    <property type="entry name" value="2-IMINOBUTANOATE/2-IMINOPROPANOATE DEAMINASE RIDA"/>
    <property type="match status" value="1"/>
</dbReference>
<evidence type="ECO:0000256" key="1">
    <source>
        <dbReference type="ARBA" id="ARBA00010552"/>
    </source>
</evidence>
<dbReference type="AlphaFoldDB" id="A0A0U3GQW6"/>
<dbReference type="InterPro" id="IPR035959">
    <property type="entry name" value="RutC-like_sf"/>
</dbReference>
<evidence type="ECO:0008006" key="4">
    <source>
        <dbReference type="Google" id="ProtNLM"/>
    </source>
</evidence>
<dbReference type="Proteomes" id="UP000069015">
    <property type="component" value="Chromosome 2"/>
</dbReference>
<dbReference type="Gene3D" id="3.30.1330.40">
    <property type="entry name" value="RutC-like"/>
    <property type="match status" value="1"/>
</dbReference>
<dbReference type="SUPFAM" id="SSF55298">
    <property type="entry name" value="YjgF-like"/>
    <property type="match status" value="1"/>
</dbReference>
<dbReference type="Pfam" id="PF01042">
    <property type="entry name" value="Ribonuc_L-PSP"/>
    <property type="match status" value="1"/>
</dbReference>
<sequence>MSIEAVQAPLYPPCRVVGDLVFVSGQNAEVNGYIQSDNIVDQTKTIFELLAVTLASAGCSFQDVIKVNGFLHTEDDFEQFNQVYREYFGPQHGSYPARSMALGVLTQKHQQNKALIEIELVAQKRA</sequence>
<dbReference type="PANTHER" id="PTHR11803:SF58">
    <property type="entry name" value="PROTEIN HMF1-RELATED"/>
    <property type="match status" value="1"/>
</dbReference>
<evidence type="ECO:0000313" key="2">
    <source>
        <dbReference type="EMBL" id="ALU45419.1"/>
    </source>
</evidence>
<dbReference type="RefSeq" id="WP_058798311.1">
    <property type="nucleotide sequence ID" value="NZ_CP013612.1"/>
</dbReference>
<name>A0A0U3GQW6_9GAMM</name>
<dbReference type="InterPro" id="IPR006175">
    <property type="entry name" value="YjgF/YER057c/UK114"/>
</dbReference>
<dbReference type="GO" id="GO:0019239">
    <property type="term" value="F:deaminase activity"/>
    <property type="evidence" value="ECO:0007669"/>
    <property type="project" value="TreeGrafter"/>
</dbReference>
<dbReference type="CDD" id="cd00448">
    <property type="entry name" value="YjgF_YER057c_UK114_family"/>
    <property type="match status" value="1"/>
</dbReference>
<evidence type="ECO:0000313" key="3">
    <source>
        <dbReference type="Proteomes" id="UP000069015"/>
    </source>
</evidence>
<organism evidence="2 3">
    <name type="scientific">Pseudoalteromonas rubra</name>
    <dbReference type="NCBI Taxonomy" id="43658"/>
    <lineage>
        <taxon>Bacteria</taxon>
        <taxon>Pseudomonadati</taxon>
        <taxon>Pseudomonadota</taxon>
        <taxon>Gammaproteobacteria</taxon>
        <taxon>Alteromonadales</taxon>
        <taxon>Pseudoalteromonadaceae</taxon>
        <taxon>Pseudoalteromonas</taxon>
    </lineage>
</organism>
<dbReference type="GO" id="GO:0005829">
    <property type="term" value="C:cytosol"/>
    <property type="evidence" value="ECO:0007669"/>
    <property type="project" value="TreeGrafter"/>
</dbReference>
<gene>
    <name evidence="2" type="ORF">AT705_20960</name>
</gene>
<dbReference type="EMBL" id="CP013612">
    <property type="protein sequence ID" value="ALU45419.1"/>
    <property type="molecule type" value="Genomic_DNA"/>
</dbReference>
<protein>
    <recommendedName>
        <fullName evidence="4">RidA family protein</fullName>
    </recommendedName>
</protein>
<accession>A0A0U3GQW6</accession>
<dbReference type="KEGG" id="prr:AT705_20960"/>